<gene>
    <name evidence="8" type="ORF">KFL_000970250</name>
</gene>
<comment type="similarity">
    <text evidence="2">Belongs to the peptidase S54 family.</text>
</comment>
<dbReference type="OrthoDB" id="418595at2759"/>
<keyword evidence="9" id="KW-1185">Reference proteome</keyword>
<dbReference type="STRING" id="105231.A0A0U9HJG7"/>
<name>A0A0U9HJG7_KLENI</name>
<reference evidence="8 9" key="1">
    <citation type="journal article" date="2014" name="Nat. Commun.">
        <title>Klebsormidium flaccidum genome reveals primary factors for plant terrestrial adaptation.</title>
        <authorList>
            <person name="Hori K."/>
            <person name="Maruyama F."/>
            <person name="Fujisawa T."/>
            <person name="Togashi T."/>
            <person name="Yamamoto N."/>
            <person name="Seo M."/>
            <person name="Sato S."/>
            <person name="Yamada T."/>
            <person name="Mori H."/>
            <person name="Tajima N."/>
            <person name="Moriyama T."/>
            <person name="Ikeuchi M."/>
            <person name="Watanabe M."/>
            <person name="Wada H."/>
            <person name="Kobayashi K."/>
            <person name="Saito M."/>
            <person name="Masuda T."/>
            <person name="Sasaki-Sekimoto Y."/>
            <person name="Mashiguchi K."/>
            <person name="Awai K."/>
            <person name="Shimojima M."/>
            <person name="Masuda S."/>
            <person name="Iwai M."/>
            <person name="Nobusawa T."/>
            <person name="Narise T."/>
            <person name="Kondo S."/>
            <person name="Saito H."/>
            <person name="Sato R."/>
            <person name="Murakawa M."/>
            <person name="Ihara Y."/>
            <person name="Oshima-Yamada Y."/>
            <person name="Ohtaka K."/>
            <person name="Satoh M."/>
            <person name="Sonobe K."/>
            <person name="Ishii M."/>
            <person name="Ohtani R."/>
            <person name="Kanamori-Sato M."/>
            <person name="Honoki R."/>
            <person name="Miyazaki D."/>
            <person name="Mochizuki H."/>
            <person name="Umetsu J."/>
            <person name="Higashi K."/>
            <person name="Shibata D."/>
            <person name="Kamiya Y."/>
            <person name="Sato N."/>
            <person name="Nakamura Y."/>
            <person name="Tabata S."/>
            <person name="Ida S."/>
            <person name="Kurokawa K."/>
            <person name="Ohta H."/>
        </authorList>
    </citation>
    <scope>NUCLEOTIDE SEQUENCE [LARGE SCALE GENOMIC DNA]</scope>
    <source>
        <strain evidence="8 9">NIES-2285</strain>
    </source>
</reference>
<evidence type="ECO:0000313" key="8">
    <source>
        <dbReference type="EMBL" id="GAQ81999.1"/>
    </source>
</evidence>
<dbReference type="PANTHER" id="PTHR43731:SF26">
    <property type="entry name" value="RHOMBOID-LIKE PROTEIN 10, CHLOROPLASTIC"/>
    <property type="match status" value="1"/>
</dbReference>
<feature type="transmembrane region" description="Helical" evidence="6">
    <location>
        <begin position="144"/>
        <end position="162"/>
    </location>
</feature>
<dbReference type="GO" id="GO:0016020">
    <property type="term" value="C:membrane"/>
    <property type="evidence" value="ECO:0007669"/>
    <property type="project" value="UniProtKB-SubCell"/>
</dbReference>
<dbReference type="InterPro" id="IPR035952">
    <property type="entry name" value="Rhomboid-like_sf"/>
</dbReference>
<keyword evidence="5 6" id="KW-0472">Membrane</keyword>
<evidence type="ECO:0000256" key="3">
    <source>
        <dbReference type="ARBA" id="ARBA00022692"/>
    </source>
</evidence>
<evidence type="ECO:0000259" key="7">
    <source>
        <dbReference type="Pfam" id="PF01694"/>
    </source>
</evidence>
<evidence type="ECO:0000256" key="1">
    <source>
        <dbReference type="ARBA" id="ARBA00004141"/>
    </source>
</evidence>
<dbReference type="Proteomes" id="UP000054558">
    <property type="component" value="Unassembled WGS sequence"/>
</dbReference>
<dbReference type="PANTHER" id="PTHR43731">
    <property type="entry name" value="RHOMBOID PROTEASE"/>
    <property type="match status" value="1"/>
</dbReference>
<feature type="transmembrane region" description="Helical" evidence="6">
    <location>
        <begin position="65"/>
        <end position="84"/>
    </location>
</feature>
<dbReference type="InterPro" id="IPR022764">
    <property type="entry name" value="Peptidase_S54_rhomboid_dom"/>
</dbReference>
<dbReference type="AlphaFoldDB" id="A0A0U9HJG7"/>
<dbReference type="OMA" id="LFHLTDR"/>
<keyword evidence="4 6" id="KW-1133">Transmembrane helix</keyword>
<evidence type="ECO:0000256" key="4">
    <source>
        <dbReference type="ARBA" id="ARBA00022989"/>
    </source>
</evidence>
<evidence type="ECO:0000256" key="6">
    <source>
        <dbReference type="SAM" id="Phobius"/>
    </source>
</evidence>
<dbReference type="Gene3D" id="1.20.1540.10">
    <property type="entry name" value="Rhomboid-like"/>
    <property type="match status" value="1"/>
</dbReference>
<organism evidence="8 9">
    <name type="scientific">Klebsormidium nitens</name>
    <name type="common">Green alga</name>
    <name type="synonym">Ulothrix nitens</name>
    <dbReference type="NCBI Taxonomy" id="105231"/>
    <lineage>
        <taxon>Eukaryota</taxon>
        <taxon>Viridiplantae</taxon>
        <taxon>Streptophyta</taxon>
        <taxon>Klebsormidiophyceae</taxon>
        <taxon>Klebsormidiales</taxon>
        <taxon>Klebsormidiaceae</taxon>
        <taxon>Klebsormidium</taxon>
    </lineage>
</organism>
<feature type="transmembrane region" description="Helical" evidence="6">
    <location>
        <begin position="224"/>
        <end position="241"/>
    </location>
</feature>
<evidence type="ECO:0000256" key="2">
    <source>
        <dbReference type="ARBA" id="ARBA00009045"/>
    </source>
</evidence>
<evidence type="ECO:0000256" key="5">
    <source>
        <dbReference type="ARBA" id="ARBA00023136"/>
    </source>
</evidence>
<dbReference type="SUPFAM" id="SSF144091">
    <property type="entry name" value="Rhomboid-like"/>
    <property type="match status" value="1"/>
</dbReference>
<dbReference type="Pfam" id="PF01694">
    <property type="entry name" value="Rhomboid"/>
    <property type="match status" value="1"/>
</dbReference>
<protein>
    <submittedName>
        <fullName evidence="8">Rhomboid family proteins</fullName>
    </submittedName>
</protein>
<dbReference type="InterPro" id="IPR050925">
    <property type="entry name" value="Rhomboid_protease_S54"/>
</dbReference>
<evidence type="ECO:0000313" key="9">
    <source>
        <dbReference type="Proteomes" id="UP000054558"/>
    </source>
</evidence>
<keyword evidence="3 6" id="KW-0812">Transmembrane</keyword>
<feature type="transmembrane region" description="Helical" evidence="6">
    <location>
        <begin position="168"/>
        <end position="188"/>
    </location>
</feature>
<proteinExistence type="inferred from homology"/>
<accession>A0A0U9HJG7</accession>
<dbReference type="GO" id="GO:0004252">
    <property type="term" value="F:serine-type endopeptidase activity"/>
    <property type="evidence" value="ECO:0000318"/>
    <property type="project" value="GO_Central"/>
</dbReference>
<comment type="subcellular location">
    <subcellularLocation>
        <location evidence="1">Membrane</location>
        <topology evidence="1">Multi-pass membrane protein</topology>
    </subcellularLocation>
</comment>
<feature type="domain" description="Peptidase S54 rhomboid" evidence="7">
    <location>
        <begin position="102"/>
        <end position="241"/>
    </location>
</feature>
<sequence length="277" mass="30604">MSFGLLRLNCGVAALGVATIGRSKLDVTRGKGRSSSSRREWERSEDREPHILERLLAPFRDRGRFWTNVFLAANIVVFMGQLALGSDRVVMWGAKVNEFIDQGQYWRFITANFLHSGVSHLLMNCYSLNNVGPSWERIAGAPRFLTVYAAASLATVLASYSFTPQPSVGASGAIFGLVGALTVFSYRYMRLFRSGEGRELFNSLVRTVAVNALLGVAIQRWDNWGHAGGFLGGAAAAWILGPSYEVNYYAGLMVDRPPLRRLLDQFDKSNGKKDTPL</sequence>
<feature type="transmembrane region" description="Helical" evidence="6">
    <location>
        <begin position="200"/>
        <end position="218"/>
    </location>
</feature>
<dbReference type="EMBL" id="DF237046">
    <property type="protein sequence ID" value="GAQ81999.1"/>
    <property type="molecule type" value="Genomic_DNA"/>
</dbReference>